<keyword evidence="3" id="KW-1185">Reference proteome</keyword>
<organism evidence="3">
    <name type="scientific">Selaginella moellendorffii</name>
    <name type="common">Spikemoss</name>
    <dbReference type="NCBI Taxonomy" id="88036"/>
    <lineage>
        <taxon>Eukaryota</taxon>
        <taxon>Viridiplantae</taxon>
        <taxon>Streptophyta</taxon>
        <taxon>Embryophyta</taxon>
        <taxon>Tracheophyta</taxon>
        <taxon>Lycopodiopsida</taxon>
        <taxon>Selaginellales</taxon>
        <taxon>Selaginellaceae</taxon>
        <taxon>Selaginella</taxon>
    </lineage>
</organism>
<evidence type="ECO:0000313" key="3">
    <source>
        <dbReference type="Proteomes" id="UP000001514"/>
    </source>
</evidence>
<evidence type="ECO:0000313" key="2">
    <source>
        <dbReference type="EMBL" id="EFJ24959.1"/>
    </source>
</evidence>
<dbReference type="Gramene" id="EFJ24959">
    <property type="protein sequence ID" value="EFJ24959"/>
    <property type="gene ID" value="SELMODRAFT_414177"/>
</dbReference>
<name>D8RRW8_SELML</name>
<proteinExistence type="predicted"/>
<dbReference type="EMBL" id="GL377588">
    <property type="protein sequence ID" value="EFJ24959.1"/>
    <property type="molecule type" value="Genomic_DNA"/>
</dbReference>
<feature type="chain" id="PRO_5003122062" evidence="1">
    <location>
        <begin position="23"/>
        <end position="308"/>
    </location>
</feature>
<evidence type="ECO:0000256" key="1">
    <source>
        <dbReference type="SAM" id="SignalP"/>
    </source>
</evidence>
<feature type="signal peptide" evidence="1">
    <location>
        <begin position="1"/>
        <end position="22"/>
    </location>
</feature>
<keyword evidence="1" id="KW-0732">Signal</keyword>
<dbReference type="InParanoid" id="D8RRW8"/>
<protein>
    <submittedName>
        <fullName evidence="2">Uncharacterized protein</fullName>
    </submittedName>
</protein>
<sequence>MEDITLLMFMICSSLILFPSAAVELCNYTIEFYDFSTGLRISCNEQSASVKLSNLNGDSAQVTGLKGDSCGGNSATVMAPCDYCIITINVSPQRMVPGLVMVSREGMLENEYFFRFSSEVLTECPGFNVASDFAIGFNRQFFLFPTTCMYNSRSNFLMCPGCSASGTCSYSIKLDAQTLFLCVTSQKIEVSIYNDYDRNVGRGSGESAAFVASRSDFEQGITVIGRCVDFCAVGVQIYDTSCSYQVNQVGATLSPNQIIFQRNYASVYRTQCNRPNPYPIMIGGTTVLVPRACETNFTATPTRITCPC</sequence>
<dbReference type="Proteomes" id="UP000001514">
    <property type="component" value="Unassembled WGS sequence"/>
</dbReference>
<dbReference type="AlphaFoldDB" id="D8RRW8"/>
<dbReference type="KEGG" id="smo:SELMODRAFT_414177"/>
<reference evidence="2 3" key="1">
    <citation type="journal article" date="2011" name="Science">
        <title>The Selaginella genome identifies genetic changes associated with the evolution of vascular plants.</title>
        <authorList>
            <person name="Banks J.A."/>
            <person name="Nishiyama T."/>
            <person name="Hasebe M."/>
            <person name="Bowman J.L."/>
            <person name="Gribskov M."/>
            <person name="dePamphilis C."/>
            <person name="Albert V.A."/>
            <person name="Aono N."/>
            <person name="Aoyama T."/>
            <person name="Ambrose B.A."/>
            <person name="Ashton N.W."/>
            <person name="Axtell M.J."/>
            <person name="Barker E."/>
            <person name="Barker M.S."/>
            <person name="Bennetzen J.L."/>
            <person name="Bonawitz N.D."/>
            <person name="Chapple C."/>
            <person name="Cheng C."/>
            <person name="Correa L.G."/>
            <person name="Dacre M."/>
            <person name="DeBarry J."/>
            <person name="Dreyer I."/>
            <person name="Elias M."/>
            <person name="Engstrom E.M."/>
            <person name="Estelle M."/>
            <person name="Feng L."/>
            <person name="Finet C."/>
            <person name="Floyd S.K."/>
            <person name="Frommer W.B."/>
            <person name="Fujita T."/>
            <person name="Gramzow L."/>
            <person name="Gutensohn M."/>
            <person name="Harholt J."/>
            <person name="Hattori M."/>
            <person name="Heyl A."/>
            <person name="Hirai T."/>
            <person name="Hiwatashi Y."/>
            <person name="Ishikawa M."/>
            <person name="Iwata M."/>
            <person name="Karol K.G."/>
            <person name="Koehler B."/>
            <person name="Kolukisaoglu U."/>
            <person name="Kubo M."/>
            <person name="Kurata T."/>
            <person name="Lalonde S."/>
            <person name="Li K."/>
            <person name="Li Y."/>
            <person name="Litt A."/>
            <person name="Lyons E."/>
            <person name="Manning G."/>
            <person name="Maruyama T."/>
            <person name="Michael T.P."/>
            <person name="Mikami K."/>
            <person name="Miyazaki S."/>
            <person name="Morinaga S."/>
            <person name="Murata T."/>
            <person name="Mueller-Roeber B."/>
            <person name="Nelson D.R."/>
            <person name="Obara M."/>
            <person name="Oguri Y."/>
            <person name="Olmstead R.G."/>
            <person name="Onodera N."/>
            <person name="Petersen B.L."/>
            <person name="Pils B."/>
            <person name="Prigge M."/>
            <person name="Rensing S.A."/>
            <person name="Riano-Pachon D.M."/>
            <person name="Roberts A.W."/>
            <person name="Sato Y."/>
            <person name="Scheller H.V."/>
            <person name="Schulz B."/>
            <person name="Schulz C."/>
            <person name="Shakirov E.V."/>
            <person name="Shibagaki N."/>
            <person name="Shinohara N."/>
            <person name="Shippen D.E."/>
            <person name="Soerensen I."/>
            <person name="Sotooka R."/>
            <person name="Sugimoto N."/>
            <person name="Sugita M."/>
            <person name="Sumikawa N."/>
            <person name="Tanurdzic M."/>
            <person name="Theissen G."/>
            <person name="Ulvskov P."/>
            <person name="Wakazuki S."/>
            <person name="Weng J.K."/>
            <person name="Willats W.W."/>
            <person name="Wipf D."/>
            <person name="Wolf P.G."/>
            <person name="Yang L."/>
            <person name="Zimmer A.D."/>
            <person name="Zhu Q."/>
            <person name="Mitros T."/>
            <person name="Hellsten U."/>
            <person name="Loque D."/>
            <person name="Otillar R."/>
            <person name="Salamov A."/>
            <person name="Schmutz J."/>
            <person name="Shapiro H."/>
            <person name="Lindquist E."/>
            <person name="Lucas S."/>
            <person name="Rokhsar D."/>
            <person name="Grigoriev I.V."/>
        </authorList>
    </citation>
    <scope>NUCLEOTIDE SEQUENCE [LARGE SCALE GENOMIC DNA]</scope>
</reference>
<dbReference type="HOGENOM" id="CLU_907335_0_0_1"/>
<gene>
    <name evidence="2" type="ORF">SELMODRAFT_414177</name>
</gene>
<accession>D8RRW8</accession>